<feature type="non-terminal residue" evidence="2">
    <location>
        <position position="64"/>
    </location>
</feature>
<evidence type="ECO:0000313" key="2">
    <source>
        <dbReference type="EMBL" id="CAG8713334.1"/>
    </source>
</evidence>
<dbReference type="Proteomes" id="UP000789375">
    <property type="component" value="Unassembled WGS sequence"/>
</dbReference>
<feature type="non-terminal residue" evidence="2">
    <location>
        <position position="1"/>
    </location>
</feature>
<accession>A0A9N9HZS0</accession>
<dbReference type="AlphaFoldDB" id="A0A9N9HZS0"/>
<keyword evidence="1" id="KW-0175">Coiled coil</keyword>
<keyword evidence="3" id="KW-1185">Reference proteome</keyword>
<proteinExistence type="predicted"/>
<name>A0A9N9HZS0_FUNMO</name>
<organism evidence="2 3">
    <name type="scientific">Funneliformis mosseae</name>
    <name type="common">Endomycorrhizal fungus</name>
    <name type="synonym">Glomus mosseae</name>
    <dbReference type="NCBI Taxonomy" id="27381"/>
    <lineage>
        <taxon>Eukaryota</taxon>
        <taxon>Fungi</taxon>
        <taxon>Fungi incertae sedis</taxon>
        <taxon>Mucoromycota</taxon>
        <taxon>Glomeromycotina</taxon>
        <taxon>Glomeromycetes</taxon>
        <taxon>Glomerales</taxon>
        <taxon>Glomeraceae</taxon>
        <taxon>Funneliformis</taxon>
    </lineage>
</organism>
<evidence type="ECO:0000256" key="1">
    <source>
        <dbReference type="SAM" id="Coils"/>
    </source>
</evidence>
<gene>
    <name evidence="2" type="ORF">FMOSSE_LOCUS14468</name>
</gene>
<sequence length="64" mass="7762">MESENHRLRRQVTDLQYENTYMRKITEMQAEIISLRKQVSDLEKEIKRLNQPISSKTDKHCEKL</sequence>
<dbReference type="EMBL" id="CAJVPP010011171">
    <property type="protein sequence ID" value="CAG8713334.1"/>
    <property type="molecule type" value="Genomic_DNA"/>
</dbReference>
<protein>
    <submittedName>
        <fullName evidence="2">840_t:CDS:1</fullName>
    </submittedName>
</protein>
<feature type="coiled-coil region" evidence="1">
    <location>
        <begin position="25"/>
        <end position="52"/>
    </location>
</feature>
<evidence type="ECO:0000313" key="3">
    <source>
        <dbReference type="Proteomes" id="UP000789375"/>
    </source>
</evidence>
<comment type="caution">
    <text evidence="2">The sequence shown here is derived from an EMBL/GenBank/DDBJ whole genome shotgun (WGS) entry which is preliminary data.</text>
</comment>
<reference evidence="2" key="1">
    <citation type="submission" date="2021-06" db="EMBL/GenBank/DDBJ databases">
        <authorList>
            <person name="Kallberg Y."/>
            <person name="Tangrot J."/>
            <person name="Rosling A."/>
        </authorList>
    </citation>
    <scope>NUCLEOTIDE SEQUENCE</scope>
    <source>
        <strain evidence="2">87-6 pot B 2015</strain>
    </source>
</reference>